<feature type="chain" id="PRO_5046995600" evidence="2">
    <location>
        <begin position="25"/>
        <end position="377"/>
    </location>
</feature>
<dbReference type="SUPFAM" id="SSF50952">
    <property type="entry name" value="Soluble quinoprotein glucose dehydrogenase"/>
    <property type="match status" value="1"/>
</dbReference>
<proteinExistence type="predicted"/>
<dbReference type="EMBL" id="CP074132">
    <property type="protein sequence ID" value="QUX29452.1"/>
    <property type="molecule type" value="Genomic_DNA"/>
</dbReference>
<gene>
    <name evidence="4" type="ORF">KGD83_02345</name>
</gene>
<sequence length="377" mass="38325">MEPSARAIAALRAAAVLGALVLLAGCGAQGDGAGGTDGRPEPGGQDGSAGADPGRPEEVTAGLEVPWGLAFLPDGSALVAQRDSAEVVRVSPDGSVAGVGAVEGAAPNGEGGLLGLAAHPDFPAEPYVYAYHTAASDNRISRLEYDPENGDGGFGDAEVVLDGIPSASYHNGGRIGFGPDGLLYVGTGDAGRQGLSQDTGSLGGKILRITPDGDPAPDNPFGNPVYSYGHRNVQGLAWDDEGNLYATEFGQNEFDEVNLIEPGGNYGWPEVEGTGGGDEYVDPLLTWRPAEASPSGAAVAGGSLWVAALRGESLWEVPLTGDGGVGEPVDHHRGEYGRLRTVVTAPGGDALWLATSNLDGVGEPVEGGDRILRVPLE</sequence>
<dbReference type="PANTHER" id="PTHR19328:SF13">
    <property type="entry name" value="HIPL1 PROTEIN"/>
    <property type="match status" value="1"/>
</dbReference>
<name>A0ABX8C7N7_9ACTN</name>
<feature type="signal peptide" evidence="2">
    <location>
        <begin position="1"/>
        <end position="24"/>
    </location>
</feature>
<accession>A0ABX8C7N7</accession>
<dbReference type="Pfam" id="PF07995">
    <property type="entry name" value="GSDH"/>
    <property type="match status" value="1"/>
</dbReference>
<feature type="region of interest" description="Disordered" evidence="1">
    <location>
        <begin position="31"/>
        <end position="59"/>
    </location>
</feature>
<evidence type="ECO:0000256" key="2">
    <source>
        <dbReference type="SAM" id="SignalP"/>
    </source>
</evidence>
<dbReference type="Proteomes" id="UP000678016">
    <property type="component" value="Chromosome"/>
</dbReference>
<evidence type="ECO:0000313" key="5">
    <source>
        <dbReference type="Proteomes" id="UP000678016"/>
    </source>
</evidence>
<dbReference type="PROSITE" id="PS51257">
    <property type="entry name" value="PROKAR_LIPOPROTEIN"/>
    <property type="match status" value="1"/>
</dbReference>
<protein>
    <submittedName>
        <fullName evidence="4">PQQ-dependent sugar dehydrogenase</fullName>
    </submittedName>
</protein>
<dbReference type="RefSeq" id="WP_212642311.1">
    <property type="nucleotide sequence ID" value="NZ_CP074132.1"/>
</dbReference>
<evidence type="ECO:0000313" key="4">
    <source>
        <dbReference type="EMBL" id="QUX29452.1"/>
    </source>
</evidence>
<dbReference type="Gene3D" id="2.120.10.30">
    <property type="entry name" value="TolB, C-terminal domain"/>
    <property type="match status" value="1"/>
</dbReference>
<keyword evidence="5" id="KW-1185">Reference proteome</keyword>
<dbReference type="InterPro" id="IPR012938">
    <property type="entry name" value="Glc/Sorbosone_DH"/>
</dbReference>
<organism evidence="4 5">
    <name type="scientific">Nocardiopsis akebiae</name>
    <dbReference type="NCBI Taxonomy" id="2831968"/>
    <lineage>
        <taxon>Bacteria</taxon>
        <taxon>Bacillati</taxon>
        <taxon>Actinomycetota</taxon>
        <taxon>Actinomycetes</taxon>
        <taxon>Streptosporangiales</taxon>
        <taxon>Nocardiopsidaceae</taxon>
        <taxon>Nocardiopsis</taxon>
    </lineage>
</organism>
<dbReference type="InterPro" id="IPR011041">
    <property type="entry name" value="Quinoprot_gluc/sorb_DH_b-prop"/>
</dbReference>
<dbReference type="InterPro" id="IPR011042">
    <property type="entry name" value="6-blade_b-propeller_TolB-like"/>
</dbReference>
<feature type="domain" description="Glucose/Sorbosone dehydrogenase" evidence="3">
    <location>
        <begin position="63"/>
        <end position="360"/>
    </location>
</feature>
<reference evidence="5" key="1">
    <citation type="submission" date="2021-05" db="EMBL/GenBank/DDBJ databases">
        <title>Direct Submission.</title>
        <authorList>
            <person name="Li K."/>
            <person name="Gao J."/>
        </authorList>
    </citation>
    <scope>NUCLEOTIDE SEQUENCE [LARGE SCALE GENOMIC DNA]</scope>
    <source>
        <strain evidence="5">HDS12</strain>
    </source>
</reference>
<evidence type="ECO:0000259" key="3">
    <source>
        <dbReference type="Pfam" id="PF07995"/>
    </source>
</evidence>
<keyword evidence="2" id="KW-0732">Signal</keyword>
<evidence type="ECO:0000256" key="1">
    <source>
        <dbReference type="SAM" id="MobiDB-lite"/>
    </source>
</evidence>
<dbReference type="PANTHER" id="PTHR19328">
    <property type="entry name" value="HEDGEHOG-INTERACTING PROTEIN"/>
    <property type="match status" value="1"/>
</dbReference>